<reference evidence="3" key="1">
    <citation type="journal article" date="2019" name="Int. J. Syst. Evol. Microbiol.">
        <title>The Global Catalogue of Microorganisms (GCM) 10K type strain sequencing project: providing services to taxonomists for standard genome sequencing and annotation.</title>
        <authorList>
            <consortium name="The Broad Institute Genomics Platform"/>
            <consortium name="The Broad Institute Genome Sequencing Center for Infectious Disease"/>
            <person name="Wu L."/>
            <person name="Ma J."/>
        </authorList>
    </citation>
    <scope>NUCLEOTIDE SEQUENCE [LARGE SCALE GENOMIC DNA]</scope>
    <source>
        <strain evidence="3">KCTC 42182</strain>
    </source>
</reference>
<proteinExistence type="predicted"/>
<dbReference type="RefSeq" id="WP_379722780.1">
    <property type="nucleotide sequence ID" value="NZ_JBHRYJ010000001.1"/>
</dbReference>
<evidence type="ECO:0000313" key="2">
    <source>
        <dbReference type="EMBL" id="MFC3675016.1"/>
    </source>
</evidence>
<dbReference type="EMBL" id="JBHRYJ010000001">
    <property type="protein sequence ID" value="MFC3675016.1"/>
    <property type="molecule type" value="Genomic_DNA"/>
</dbReference>
<sequence>MIDSLDHLVLTVRDIDATVAFYERVLGMTGLRFKAADGVTRVALSFGQQKINLHLAGREFEPKAAHPLPGSADLCFLTGRPLEDVIAHLKACGTAILEGPVRRTGATGPLLSVYLRDPDQNLIEISNRVAG</sequence>
<dbReference type="PANTHER" id="PTHR21366:SF14">
    <property type="entry name" value="GLYOXALASE DOMAIN-CONTAINING PROTEIN 5"/>
    <property type="match status" value="1"/>
</dbReference>
<dbReference type="InterPro" id="IPR050383">
    <property type="entry name" value="GlyoxalaseI/FosfomycinResist"/>
</dbReference>
<evidence type="ECO:0000313" key="3">
    <source>
        <dbReference type="Proteomes" id="UP001595711"/>
    </source>
</evidence>
<dbReference type="SUPFAM" id="SSF54593">
    <property type="entry name" value="Glyoxalase/Bleomycin resistance protein/Dihydroxybiphenyl dioxygenase"/>
    <property type="match status" value="1"/>
</dbReference>
<dbReference type="InterPro" id="IPR029068">
    <property type="entry name" value="Glyas_Bleomycin-R_OHBP_Dase"/>
</dbReference>
<keyword evidence="3" id="KW-1185">Reference proteome</keyword>
<dbReference type="PANTHER" id="PTHR21366">
    <property type="entry name" value="GLYOXALASE FAMILY PROTEIN"/>
    <property type="match status" value="1"/>
</dbReference>
<dbReference type="Pfam" id="PF00903">
    <property type="entry name" value="Glyoxalase"/>
    <property type="match status" value="1"/>
</dbReference>
<dbReference type="Gene3D" id="3.10.180.10">
    <property type="entry name" value="2,3-Dihydroxybiphenyl 1,2-Dioxygenase, domain 1"/>
    <property type="match status" value="1"/>
</dbReference>
<organism evidence="2 3">
    <name type="scientific">Ferrovibrio xuzhouensis</name>
    <dbReference type="NCBI Taxonomy" id="1576914"/>
    <lineage>
        <taxon>Bacteria</taxon>
        <taxon>Pseudomonadati</taxon>
        <taxon>Pseudomonadota</taxon>
        <taxon>Alphaproteobacteria</taxon>
        <taxon>Rhodospirillales</taxon>
        <taxon>Rhodospirillaceae</taxon>
        <taxon>Ferrovibrio</taxon>
    </lineage>
</organism>
<dbReference type="PROSITE" id="PS51819">
    <property type="entry name" value="VOC"/>
    <property type="match status" value="1"/>
</dbReference>
<feature type="domain" description="VOC" evidence="1">
    <location>
        <begin position="4"/>
        <end position="128"/>
    </location>
</feature>
<dbReference type="Proteomes" id="UP001595711">
    <property type="component" value="Unassembled WGS sequence"/>
</dbReference>
<dbReference type="InterPro" id="IPR037523">
    <property type="entry name" value="VOC_core"/>
</dbReference>
<name>A0ABV7VEH3_9PROT</name>
<dbReference type="CDD" id="cd07253">
    <property type="entry name" value="GLOD5"/>
    <property type="match status" value="1"/>
</dbReference>
<evidence type="ECO:0000259" key="1">
    <source>
        <dbReference type="PROSITE" id="PS51819"/>
    </source>
</evidence>
<accession>A0ABV7VEH3</accession>
<gene>
    <name evidence="2" type="ORF">ACFOOQ_05655</name>
</gene>
<dbReference type="InterPro" id="IPR004360">
    <property type="entry name" value="Glyas_Fos-R_dOase_dom"/>
</dbReference>
<comment type="caution">
    <text evidence="2">The sequence shown here is derived from an EMBL/GenBank/DDBJ whole genome shotgun (WGS) entry which is preliminary data.</text>
</comment>
<protein>
    <submittedName>
        <fullName evidence="2">VOC family protein</fullName>
    </submittedName>
</protein>